<accession>A0A9W6L4Q8</accession>
<dbReference type="InterPro" id="IPR000792">
    <property type="entry name" value="Tscrpt_reg_LuxR_C"/>
</dbReference>
<dbReference type="InterPro" id="IPR016032">
    <property type="entry name" value="Sig_transdc_resp-reg_C-effctor"/>
</dbReference>
<sequence length="250" mass="27580">MGTRAEREWMELVAALMTEPLVDMPVNRLAEALARTFETAGVTYSEVVPDEPVRHVWLDGGLGEHFAELAEWSAYRAPAEHPLLRFHLASGLWVPRQTLGVPAEYTDRWNSDGGRDLAESCAAPNQLSLPLRATPRLARSFVLGRTEPWSPAEEAFVERLWRLLTGLERQVTALAVVTAGKGLGTAEIPLTPRERAVLGLLAQGLTAGTIARRLDISPRTVQKHLERCYVKLGVTDRLSAVLRAQALHLV</sequence>
<comment type="caution">
    <text evidence="5">The sequence shown here is derived from an EMBL/GenBank/DDBJ whole genome shotgun (WGS) entry which is preliminary data.</text>
</comment>
<evidence type="ECO:0000256" key="1">
    <source>
        <dbReference type="ARBA" id="ARBA00023015"/>
    </source>
</evidence>
<dbReference type="PROSITE" id="PS50043">
    <property type="entry name" value="HTH_LUXR_2"/>
    <property type="match status" value="1"/>
</dbReference>
<evidence type="ECO:0000313" key="6">
    <source>
        <dbReference type="Proteomes" id="UP001143463"/>
    </source>
</evidence>
<dbReference type="InterPro" id="IPR036388">
    <property type="entry name" value="WH-like_DNA-bd_sf"/>
</dbReference>
<dbReference type="Proteomes" id="UP001143463">
    <property type="component" value="Unassembled WGS sequence"/>
</dbReference>
<protein>
    <recommendedName>
        <fullName evidence="4">HTH luxR-type domain-containing protein</fullName>
    </recommendedName>
</protein>
<evidence type="ECO:0000313" key="5">
    <source>
        <dbReference type="EMBL" id="GLL13023.1"/>
    </source>
</evidence>
<dbReference type="Gene3D" id="1.10.10.10">
    <property type="entry name" value="Winged helix-like DNA-binding domain superfamily/Winged helix DNA-binding domain"/>
    <property type="match status" value="1"/>
</dbReference>
<organism evidence="5 6">
    <name type="scientific">Pseudonocardia halophobica</name>
    <dbReference type="NCBI Taxonomy" id="29401"/>
    <lineage>
        <taxon>Bacteria</taxon>
        <taxon>Bacillati</taxon>
        <taxon>Actinomycetota</taxon>
        <taxon>Actinomycetes</taxon>
        <taxon>Pseudonocardiales</taxon>
        <taxon>Pseudonocardiaceae</taxon>
        <taxon>Pseudonocardia</taxon>
    </lineage>
</organism>
<feature type="domain" description="HTH luxR-type" evidence="4">
    <location>
        <begin position="183"/>
        <end position="248"/>
    </location>
</feature>
<proteinExistence type="predicted"/>
<keyword evidence="6" id="KW-1185">Reference proteome</keyword>
<evidence type="ECO:0000256" key="2">
    <source>
        <dbReference type="ARBA" id="ARBA00023125"/>
    </source>
</evidence>
<dbReference type="AlphaFoldDB" id="A0A9W6L4Q8"/>
<name>A0A9W6L4Q8_9PSEU</name>
<keyword evidence="3" id="KW-0804">Transcription</keyword>
<dbReference type="EMBL" id="BSFQ01000018">
    <property type="protein sequence ID" value="GLL13023.1"/>
    <property type="molecule type" value="Genomic_DNA"/>
</dbReference>
<evidence type="ECO:0000256" key="3">
    <source>
        <dbReference type="ARBA" id="ARBA00023163"/>
    </source>
</evidence>
<reference evidence="5" key="2">
    <citation type="submission" date="2023-01" db="EMBL/GenBank/DDBJ databases">
        <authorList>
            <person name="Sun Q."/>
            <person name="Evtushenko L."/>
        </authorList>
    </citation>
    <scope>NUCLEOTIDE SEQUENCE</scope>
    <source>
        <strain evidence="5">VKM Ac-1069</strain>
    </source>
</reference>
<dbReference type="PANTHER" id="PTHR44688">
    <property type="entry name" value="DNA-BINDING TRANSCRIPTIONAL ACTIVATOR DEVR_DOSR"/>
    <property type="match status" value="1"/>
</dbReference>
<gene>
    <name evidence="5" type="ORF">GCM10017577_41660</name>
</gene>
<dbReference type="GO" id="GO:0006355">
    <property type="term" value="P:regulation of DNA-templated transcription"/>
    <property type="evidence" value="ECO:0007669"/>
    <property type="project" value="InterPro"/>
</dbReference>
<dbReference type="PANTHER" id="PTHR44688:SF16">
    <property type="entry name" value="DNA-BINDING TRANSCRIPTIONAL ACTIVATOR DEVR_DOSR"/>
    <property type="match status" value="1"/>
</dbReference>
<dbReference type="PRINTS" id="PR00038">
    <property type="entry name" value="HTHLUXR"/>
</dbReference>
<keyword evidence="2" id="KW-0238">DNA-binding</keyword>
<dbReference type="Pfam" id="PF00196">
    <property type="entry name" value="GerE"/>
    <property type="match status" value="1"/>
</dbReference>
<reference evidence="5" key="1">
    <citation type="journal article" date="2014" name="Int. J. Syst. Evol. Microbiol.">
        <title>Complete genome sequence of Corynebacterium casei LMG S-19264T (=DSM 44701T), isolated from a smear-ripened cheese.</title>
        <authorList>
            <consortium name="US DOE Joint Genome Institute (JGI-PGF)"/>
            <person name="Walter F."/>
            <person name="Albersmeier A."/>
            <person name="Kalinowski J."/>
            <person name="Ruckert C."/>
        </authorList>
    </citation>
    <scope>NUCLEOTIDE SEQUENCE</scope>
    <source>
        <strain evidence="5">VKM Ac-1069</strain>
    </source>
</reference>
<dbReference type="RefSeq" id="WP_051737076.1">
    <property type="nucleotide sequence ID" value="NZ_BAAAUZ010000006.1"/>
</dbReference>
<dbReference type="GO" id="GO:0003677">
    <property type="term" value="F:DNA binding"/>
    <property type="evidence" value="ECO:0007669"/>
    <property type="project" value="UniProtKB-KW"/>
</dbReference>
<dbReference type="SUPFAM" id="SSF46894">
    <property type="entry name" value="C-terminal effector domain of the bipartite response regulators"/>
    <property type="match status" value="1"/>
</dbReference>
<evidence type="ECO:0000259" key="4">
    <source>
        <dbReference type="PROSITE" id="PS50043"/>
    </source>
</evidence>
<dbReference type="SMART" id="SM00421">
    <property type="entry name" value="HTH_LUXR"/>
    <property type="match status" value="1"/>
</dbReference>
<keyword evidence="1" id="KW-0805">Transcription regulation</keyword>
<dbReference type="CDD" id="cd06170">
    <property type="entry name" value="LuxR_C_like"/>
    <property type="match status" value="1"/>
</dbReference>